<evidence type="ECO:0000313" key="1">
    <source>
        <dbReference type="EMBL" id="KAJ2906912.1"/>
    </source>
</evidence>
<gene>
    <name evidence="1" type="ORF">MKZ38_009775</name>
</gene>
<dbReference type="Proteomes" id="UP001201980">
    <property type="component" value="Unassembled WGS sequence"/>
</dbReference>
<dbReference type="EMBL" id="JAKWBI020000007">
    <property type="protein sequence ID" value="KAJ2906912.1"/>
    <property type="molecule type" value="Genomic_DNA"/>
</dbReference>
<reference evidence="1" key="1">
    <citation type="submission" date="2022-07" db="EMBL/GenBank/DDBJ databases">
        <title>Draft genome sequence of Zalerion maritima ATCC 34329, a (micro)plastics degrading marine fungus.</title>
        <authorList>
            <person name="Paco A."/>
            <person name="Goncalves M.F.M."/>
            <person name="Rocha-Santos T.A.P."/>
            <person name="Alves A."/>
        </authorList>
    </citation>
    <scope>NUCLEOTIDE SEQUENCE</scope>
    <source>
        <strain evidence="1">ATCC 34329</strain>
    </source>
</reference>
<evidence type="ECO:0000313" key="2">
    <source>
        <dbReference type="Proteomes" id="UP001201980"/>
    </source>
</evidence>
<name>A0AAD5RY69_9PEZI</name>
<accession>A0AAD5RY69</accession>
<keyword evidence="2" id="KW-1185">Reference proteome</keyword>
<protein>
    <submittedName>
        <fullName evidence="1">Uncharacterized protein</fullName>
    </submittedName>
</protein>
<dbReference type="AlphaFoldDB" id="A0AAD5RY69"/>
<proteinExistence type="predicted"/>
<organism evidence="1 2">
    <name type="scientific">Zalerion maritima</name>
    <dbReference type="NCBI Taxonomy" id="339359"/>
    <lineage>
        <taxon>Eukaryota</taxon>
        <taxon>Fungi</taxon>
        <taxon>Dikarya</taxon>
        <taxon>Ascomycota</taxon>
        <taxon>Pezizomycotina</taxon>
        <taxon>Sordariomycetes</taxon>
        <taxon>Lulworthiomycetidae</taxon>
        <taxon>Lulworthiales</taxon>
        <taxon>Lulworthiaceae</taxon>
        <taxon>Zalerion</taxon>
    </lineage>
</organism>
<comment type="caution">
    <text evidence="1">The sequence shown here is derived from an EMBL/GenBank/DDBJ whole genome shotgun (WGS) entry which is preliminary data.</text>
</comment>
<sequence>MPPSLMQSFISEIRHPNQLWNAAIKLQLWPTNLLFISRSHRITNDATPTFESRGPAKSQVSLASISSDHIRSISRDASPLCDSKIFDSQLSPTVKSDDP</sequence>